<evidence type="ECO:0000259" key="6">
    <source>
        <dbReference type="SMART" id="SM00382"/>
    </source>
</evidence>
<dbReference type="InterPro" id="IPR003960">
    <property type="entry name" value="ATPase_AAA_CS"/>
</dbReference>
<dbReference type="InterPro" id="IPR003593">
    <property type="entry name" value="AAA+_ATPase"/>
</dbReference>
<evidence type="ECO:0000256" key="5">
    <source>
        <dbReference type="SAM" id="MobiDB-lite"/>
    </source>
</evidence>
<reference evidence="8" key="1">
    <citation type="submission" date="2016-02" db="EMBL/GenBank/DDBJ databases">
        <authorList>
            <person name="Holder M.E."/>
            <person name="Ajami N.J."/>
            <person name="Petrosino J.F."/>
        </authorList>
    </citation>
    <scope>NUCLEOTIDE SEQUENCE [LARGE SCALE GENOMIC DNA]</scope>
    <source>
        <strain evidence="8">CCUG 45958</strain>
    </source>
</reference>
<comment type="similarity">
    <text evidence="4">Belongs to the AAA ATPase family.</text>
</comment>
<evidence type="ECO:0000313" key="8">
    <source>
        <dbReference type="Proteomes" id="UP000069241"/>
    </source>
</evidence>
<accession>A0A0X8JME2</accession>
<dbReference type="PANTHER" id="PTHR23077:SF171">
    <property type="entry name" value="NUCLEAR VALOSIN-CONTAINING PROTEIN-LIKE"/>
    <property type="match status" value="1"/>
</dbReference>
<dbReference type="PANTHER" id="PTHR23077">
    <property type="entry name" value="AAA-FAMILY ATPASE"/>
    <property type="match status" value="1"/>
</dbReference>
<evidence type="ECO:0000256" key="2">
    <source>
        <dbReference type="ARBA" id="ARBA00022840"/>
    </source>
</evidence>
<evidence type="ECO:0000256" key="4">
    <source>
        <dbReference type="RuleBase" id="RU003651"/>
    </source>
</evidence>
<dbReference type="InterPro" id="IPR027417">
    <property type="entry name" value="P-loop_NTPase"/>
</dbReference>
<evidence type="ECO:0000256" key="3">
    <source>
        <dbReference type="ARBA" id="ARBA00023054"/>
    </source>
</evidence>
<proteinExistence type="inferred from homology"/>
<dbReference type="InterPro" id="IPR003959">
    <property type="entry name" value="ATPase_AAA_core"/>
</dbReference>
<protein>
    <recommendedName>
        <fullName evidence="6">AAA+ ATPase domain-containing protein</fullName>
    </recommendedName>
</protein>
<evidence type="ECO:0000313" key="7">
    <source>
        <dbReference type="EMBL" id="AMD91425.1"/>
    </source>
</evidence>
<organism evidence="7 8">
    <name type="scientific">Desulfovibrio fairfieldensis</name>
    <dbReference type="NCBI Taxonomy" id="44742"/>
    <lineage>
        <taxon>Bacteria</taxon>
        <taxon>Pseudomonadati</taxon>
        <taxon>Thermodesulfobacteriota</taxon>
        <taxon>Desulfovibrionia</taxon>
        <taxon>Desulfovibrionales</taxon>
        <taxon>Desulfovibrionaceae</taxon>
        <taxon>Desulfovibrio</taxon>
    </lineage>
</organism>
<name>A0A0X8JME2_9BACT</name>
<dbReference type="KEGG" id="dfi:AXF13_15530"/>
<dbReference type="SMART" id="SM00382">
    <property type="entry name" value="AAA"/>
    <property type="match status" value="1"/>
</dbReference>
<dbReference type="SUPFAM" id="SSF52540">
    <property type="entry name" value="P-loop containing nucleoside triphosphate hydrolases"/>
    <property type="match status" value="1"/>
</dbReference>
<dbReference type="AlphaFoldDB" id="A0A0X8JME2"/>
<keyword evidence="3" id="KW-0175">Coiled coil</keyword>
<keyword evidence="2 4" id="KW-0067">ATP-binding</keyword>
<dbReference type="Gene3D" id="1.10.8.60">
    <property type="match status" value="1"/>
</dbReference>
<dbReference type="Gene3D" id="3.40.50.300">
    <property type="entry name" value="P-loop containing nucleotide triphosphate hydrolases"/>
    <property type="match status" value="1"/>
</dbReference>
<dbReference type="Pfam" id="PF17862">
    <property type="entry name" value="AAA_lid_3"/>
    <property type="match status" value="1"/>
</dbReference>
<dbReference type="STRING" id="44742.AXF13_15530"/>
<sequence>MKPVDKPVFLLLEFPPDEAADADPALAAAWNMPGFDRRFLPERRATLRLPLEKAAAWRDSLFELWEMVRLRPGAALRVNNADVDDNGLKDVLHVHDCSRGHTDAKHCSPLHGWDWGCLFLAHMLPEARETDGDALRARLEKEAARLHLTLCPHFSADVLAAKAAEICRSPGRNPASPKPAPDIRSTSGAGEKQAEKTRVRPARYADIGGLDDAVRALREEVELPLRHPEILRHLGIMPSRGCLLHGPPGCGKTLLARALATESSAAFIPINGPELVTKWHGESEEKLRDVFARAQKAQPAIIFFDEIDAIAQSRSSAESLRLDAKFTAQLLTLMDGVQDGGRVFILGATNRLDLLDSALLRPGRFDKIIPIGRPDAGGRAKILAIHARGLPLANSVDFSAMAARLAGYTGAELAFLVREAAYAALRRMMPLDMLLRSSERIPDESLQSIRVTREDFTNALRVLRKRPPQERKAAEARQTPYRTRPA</sequence>
<dbReference type="EMBL" id="CP014229">
    <property type="protein sequence ID" value="AMD91425.1"/>
    <property type="molecule type" value="Genomic_DNA"/>
</dbReference>
<dbReference type="InterPro" id="IPR050168">
    <property type="entry name" value="AAA_ATPase_domain"/>
</dbReference>
<feature type="region of interest" description="Disordered" evidence="5">
    <location>
        <begin position="169"/>
        <end position="200"/>
    </location>
</feature>
<feature type="domain" description="AAA+ ATPase" evidence="6">
    <location>
        <begin position="238"/>
        <end position="375"/>
    </location>
</feature>
<keyword evidence="1 4" id="KW-0547">Nucleotide-binding</keyword>
<gene>
    <name evidence="7" type="ORF">AXF13_15530</name>
</gene>
<feature type="region of interest" description="Disordered" evidence="5">
    <location>
        <begin position="464"/>
        <end position="486"/>
    </location>
</feature>
<dbReference type="FunFam" id="3.40.50.300:FF:001025">
    <property type="entry name" value="ATPase family, AAA domain-containing 2B"/>
    <property type="match status" value="1"/>
</dbReference>
<dbReference type="GO" id="GO:0005524">
    <property type="term" value="F:ATP binding"/>
    <property type="evidence" value="ECO:0007669"/>
    <property type="project" value="UniProtKB-KW"/>
</dbReference>
<dbReference type="PROSITE" id="PS00674">
    <property type="entry name" value="AAA"/>
    <property type="match status" value="1"/>
</dbReference>
<dbReference type="GO" id="GO:0016887">
    <property type="term" value="F:ATP hydrolysis activity"/>
    <property type="evidence" value="ECO:0007669"/>
    <property type="project" value="InterPro"/>
</dbReference>
<evidence type="ECO:0000256" key="1">
    <source>
        <dbReference type="ARBA" id="ARBA00022741"/>
    </source>
</evidence>
<keyword evidence="8" id="KW-1185">Reference proteome</keyword>
<dbReference type="Pfam" id="PF00004">
    <property type="entry name" value="AAA"/>
    <property type="match status" value="1"/>
</dbReference>
<dbReference type="InterPro" id="IPR041569">
    <property type="entry name" value="AAA_lid_3"/>
</dbReference>
<dbReference type="Proteomes" id="UP000069241">
    <property type="component" value="Chromosome"/>
</dbReference>